<evidence type="ECO:0000256" key="1">
    <source>
        <dbReference type="SAM" id="MobiDB-lite"/>
    </source>
</evidence>
<feature type="region of interest" description="Disordered" evidence="1">
    <location>
        <begin position="1"/>
        <end position="22"/>
    </location>
</feature>
<protein>
    <submittedName>
        <fullName evidence="2">Uncharacterized protein</fullName>
    </submittedName>
</protein>
<comment type="caution">
    <text evidence="2">The sequence shown here is derived from an EMBL/GenBank/DDBJ whole genome shotgun (WGS) entry which is preliminary data.</text>
</comment>
<accession>A0A9W8H2C0</accession>
<keyword evidence="3" id="KW-1185">Reference proteome</keyword>
<dbReference type="EMBL" id="JANBUH010000117">
    <property type="protein sequence ID" value="KAJ2754424.1"/>
    <property type="molecule type" value="Genomic_DNA"/>
</dbReference>
<proteinExistence type="predicted"/>
<reference evidence="2" key="1">
    <citation type="submission" date="2022-07" db="EMBL/GenBank/DDBJ databases">
        <title>Phylogenomic reconstructions and comparative analyses of Kickxellomycotina fungi.</title>
        <authorList>
            <person name="Reynolds N.K."/>
            <person name="Stajich J.E."/>
            <person name="Barry K."/>
            <person name="Grigoriev I.V."/>
            <person name="Crous P."/>
            <person name="Smith M.E."/>
        </authorList>
    </citation>
    <scope>NUCLEOTIDE SEQUENCE</scope>
    <source>
        <strain evidence="2">BCRC 34297</strain>
    </source>
</reference>
<dbReference type="AlphaFoldDB" id="A0A9W8H2C0"/>
<sequence length="429" mass="48396">MSTPPKPVEMASMPNPPSAPPAITEEAQESYVRPPIIYIPEYINFKSVQRCLEDRRASLVNVNSATFSGELQLEKVSYQQFLVLERDHFTVFSPYYPSVKFSYKSRNAAMSYLWRAFTFTDMASTKFVEVDGLWQLEQLPVLCFVFGQEADTLKSSYLIDDNTIHEYYESETTIDMAELATVAQGKADLCVSHFFVVNRGKEYWAVDTKDPSISYTFGPSTKTRTISRLVDGSMTIQALKEEEQPQTDIEARTSQNPEFKLRDINGEEVVEGDAFMLHIRSERGEDEDEDAEGECDTMLNGKDWLDIFDHTDDGSGFGVVAFGSVDCGGCFGVAVIGGITYITYDGKFLQLGDNDRSLDVVVLPDIPSESTRIQISYNDDGDVVLSQWGTTKVITCEWIKASYGAVYLRNAKDISIPEERLRMRLIKEW</sequence>
<gene>
    <name evidence="2" type="ORF">GGI19_002417</name>
</gene>
<organism evidence="2 3">
    <name type="scientific">Coemansia pectinata</name>
    <dbReference type="NCBI Taxonomy" id="1052879"/>
    <lineage>
        <taxon>Eukaryota</taxon>
        <taxon>Fungi</taxon>
        <taxon>Fungi incertae sedis</taxon>
        <taxon>Zoopagomycota</taxon>
        <taxon>Kickxellomycotina</taxon>
        <taxon>Kickxellomycetes</taxon>
        <taxon>Kickxellales</taxon>
        <taxon>Kickxellaceae</taxon>
        <taxon>Coemansia</taxon>
    </lineage>
</organism>
<dbReference type="Proteomes" id="UP001140011">
    <property type="component" value="Unassembled WGS sequence"/>
</dbReference>
<evidence type="ECO:0000313" key="2">
    <source>
        <dbReference type="EMBL" id="KAJ2754424.1"/>
    </source>
</evidence>
<name>A0A9W8H2C0_9FUNG</name>
<dbReference type="OrthoDB" id="5579563at2759"/>
<evidence type="ECO:0000313" key="3">
    <source>
        <dbReference type="Proteomes" id="UP001140011"/>
    </source>
</evidence>